<feature type="region of interest" description="Disordered" evidence="1">
    <location>
        <begin position="213"/>
        <end position="251"/>
    </location>
</feature>
<feature type="compositionally biased region" description="Polar residues" evidence="1">
    <location>
        <begin position="111"/>
        <end position="123"/>
    </location>
</feature>
<feature type="compositionally biased region" description="Low complexity" evidence="1">
    <location>
        <begin position="620"/>
        <end position="632"/>
    </location>
</feature>
<proteinExistence type="predicted"/>
<protein>
    <submittedName>
        <fullName evidence="2">Uncharacterized protein</fullName>
    </submittedName>
</protein>
<feature type="compositionally biased region" description="Low complexity" evidence="1">
    <location>
        <begin position="519"/>
        <end position="531"/>
    </location>
</feature>
<keyword evidence="3" id="KW-1185">Reference proteome</keyword>
<feature type="compositionally biased region" description="Polar residues" evidence="1">
    <location>
        <begin position="498"/>
        <end position="513"/>
    </location>
</feature>
<dbReference type="InParanoid" id="A0A409VSL4"/>
<feature type="compositionally biased region" description="Basic and acidic residues" evidence="1">
    <location>
        <begin position="542"/>
        <end position="555"/>
    </location>
</feature>
<feature type="compositionally biased region" description="Low complexity" evidence="1">
    <location>
        <begin position="385"/>
        <end position="412"/>
    </location>
</feature>
<feature type="compositionally biased region" description="Polar residues" evidence="1">
    <location>
        <begin position="50"/>
        <end position="78"/>
    </location>
</feature>
<comment type="caution">
    <text evidence="2">The sequence shown here is derived from an EMBL/GenBank/DDBJ whole genome shotgun (WGS) entry which is preliminary data.</text>
</comment>
<evidence type="ECO:0000313" key="2">
    <source>
        <dbReference type="EMBL" id="PPQ69223.1"/>
    </source>
</evidence>
<feature type="region of interest" description="Disordered" evidence="1">
    <location>
        <begin position="597"/>
        <end position="632"/>
    </location>
</feature>
<organism evidence="2 3">
    <name type="scientific">Panaeolus cyanescens</name>
    <dbReference type="NCBI Taxonomy" id="181874"/>
    <lineage>
        <taxon>Eukaryota</taxon>
        <taxon>Fungi</taxon>
        <taxon>Dikarya</taxon>
        <taxon>Basidiomycota</taxon>
        <taxon>Agaricomycotina</taxon>
        <taxon>Agaricomycetes</taxon>
        <taxon>Agaricomycetidae</taxon>
        <taxon>Agaricales</taxon>
        <taxon>Agaricineae</taxon>
        <taxon>Galeropsidaceae</taxon>
        <taxon>Panaeolus</taxon>
    </lineage>
</organism>
<gene>
    <name evidence="2" type="ORF">CVT24_000020</name>
</gene>
<feature type="region of interest" description="Disordered" evidence="1">
    <location>
        <begin position="368"/>
        <end position="412"/>
    </location>
</feature>
<feature type="compositionally biased region" description="Polar residues" evidence="1">
    <location>
        <begin position="454"/>
        <end position="465"/>
    </location>
</feature>
<feature type="region of interest" description="Disordered" evidence="1">
    <location>
        <begin position="34"/>
        <end position="123"/>
    </location>
</feature>
<reference evidence="2 3" key="1">
    <citation type="journal article" date="2018" name="Evol. Lett.">
        <title>Horizontal gene cluster transfer increased hallucinogenic mushroom diversity.</title>
        <authorList>
            <person name="Reynolds H.T."/>
            <person name="Vijayakumar V."/>
            <person name="Gluck-Thaler E."/>
            <person name="Korotkin H.B."/>
            <person name="Matheny P.B."/>
            <person name="Slot J.C."/>
        </authorList>
    </citation>
    <scope>NUCLEOTIDE SEQUENCE [LARGE SCALE GENOMIC DNA]</scope>
    <source>
        <strain evidence="2 3">2629</strain>
    </source>
</reference>
<feature type="region of interest" description="Disordered" evidence="1">
    <location>
        <begin position="450"/>
        <end position="560"/>
    </location>
</feature>
<feature type="compositionally biased region" description="Basic and acidic residues" evidence="1">
    <location>
        <begin position="374"/>
        <end position="384"/>
    </location>
</feature>
<feature type="region of interest" description="Disordered" evidence="1">
    <location>
        <begin position="685"/>
        <end position="722"/>
    </location>
</feature>
<evidence type="ECO:0000256" key="1">
    <source>
        <dbReference type="SAM" id="MobiDB-lite"/>
    </source>
</evidence>
<dbReference type="EMBL" id="NHTK01005990">
    <property type="protein sequence ID" value="PPQ69223.1"/>
    <property type="molecule type" value="Genomic_DNA"/>
</dbReference>
<feature type="compositionally biased region" description="Basic residues" evidence="1">
    <location>
        <begin position="532"/>
        <end position="541"/>
    </location>
</feature>
<evidence type="ECO:0000313" key="3">
    <source>
        <dbReference type="Proteomes" id="UP000284842"/>
    </source>
</evidence>
<dbReference type="AlphaFoldDB" id="A0A409VSL4"/>
<name>A0A409VSL4_9AGAR</name>
<sequence>MSNTTSSANNSDIAAARALVAIGSRRQQMLKIDSILNNDSASDEPASGGAVQSSSQHNSQPTTSTAPESSTIDATQPRSLVHPRSQRPTQRPTPYPMPSAHVRRIHEPPRTSGTPSCSRTTFTSGDTITSIELRNLDPSTPPIRVQVDTPHGIVTLVGAPPSSNTPPIPRPPPPVPMLNNSTAHHGHSTRAKPGLAVKAPAPALASQTRGLITLPPVNQPTTINPPHPLSSQSTLKRKRDASPSNYNPPHKNIVQISAVTQTNRGARGGGFMISGRFLPAPIPGLCFERGASVQVRQIGGKGSGQKTEFVWGEWENGVVVEYRAIGKWIETLDWVSNSKHSSFHDTRKWEYKVRVGSMTKGQAKEGWFRPLLGEIRRPPSDSKSSKSMTSSDNPSRASSSTTSMSSGIIEPPESISAEEAASRTMLWARFSNVFPREEAFRLQLTRWNEGADGATNNMNTKSRASTRAKGASSASDKAHSAIEHSSLSDSSADRERNVSSGSRVTRSSMNQRRLSGHPTATQTSSAQSSSQRRNHPDKKGKKPETNEPDASKDKALAGSSPRPYFADIWLPFRIHIWHEQQPKGTILLPCFTSDSDMHSNDEERGTGSTSAHAKRPQRQLASTSSNLNTSSMIKANGNANAIVNGNAAPSSTSKLALGTARLFIPSEYTSYAHSAQEPNSLVRFALGGRGNNEDGGEDDDGQRKRRRVEGKSKEEEGEQSQWLYDATMDRFVLVSVLEGDGDKDA</sequence>
<accession>A0A409VSL4</accession>
<dbReference type="Proteomes" id="UP000284842">
    <property type="component" value="Unassembled WGS sequence"/>
</dbReference>